<dbReference type="GO" id="GO:0008483">
    <property type="term" value="F:transaminase activity"/>
    <property type="evidence" value="ECO:0007669"/>
    <property type="project" value="UniProtKB-KW"/>
</dbReference>
<keyword evidence="3" id="KW-0808">Transferase</keyword>
<dbReference type="SUPFAM" id="SSF53383">
    <property type="entry name" value="PLP-dependent transferases"/>
    <property type="match status" value="1"/>
</dbReference>
<dbReference type="GO" id="GO:0030170">
    <property type="term" value="F:pyridoxal phosphate binding"/>
    <property type="evidence" value="ECO:0007669"/>
    <property type="project" value="InterPro"/>
</dbReference>
<evidence type="ECO:0000256" key="2">
    <source>
        <dbReference type="ARBA" id="ARBA00022898"/>
    </source>
</evidence>
<dbReference type="InterPro" id="IPR004838">
    <property type="entry name" value="NHTrfase_class1_PyrdxlP-BS"/>
</dbReference>
<comment type="similarity">
    <text evidence="3">Belongs to the class-I pyridoxal-phosphate-dependent aminotransferase family.</text>
</comment>
<dbReference type="Pfam" id="PF00155">
    <property type="entry name" value="Aminotran_1_2"/>
    <property type="match status" value="1"/>
</dbReference>
<feature type="domain" description="Aminotransferase class I/classII large" evidence="4">
    <location>
        <begin position="44"/>
        <end position="359"/>
    </location>
</feature>
<dbReference type="InterPro" id="IPR015424">
    <property type="entry name" value="PyrdxlP-dep_Trfase"/>
</dbReference>
<dbReference type="PANTHER" id="PTHR42885">
    <property type="entry name" value="HISTIDINOL-PHOSPHATE AMINOTRANSFERASE-RELATED"/>
    <property type="match status" value="1"/>
</dbReference>
<evidence type="ECO:0000313" key="6">
    <source>
        <dbReference type="Proteomes" id="UP000671879"/>
    </source>
</evidence>
<dbReference type="AlphaFoldDB" id="A0A9Q7APV1"/>
<evidence type="ECO:0000256" key="1">
    <source>
        <dbReference type="ARBA" id="ARBA00001933"/>
    </source>
</evidence>
<dbReference type="InterPro" id="IPR015422">
    <property type="entry name" value="PyrdxlP-dep_Trfase_small"/>
</dbReference>
<dbReference type="PROSITE" id="PS00105">
    <property type="entry name" value="AA_TRANSFER_CLASS_1"/>
    <property type="match status" value="1"/>
</dbReference>
<keyword evidence="2" id="KW-0663">Pyridoxal phosphate</keyword>
<gene>
    <name evidence="5" type="ORF">KAR29_05355</name>
</gene>
<dbReference type="Gene3D" id="3.90.1150.10">
    <property type="entry name" value="Aspartate Aminotransferase, domain 1"/>
    <property type="match status" value="1"/>
</dbReference>
<organism evidence="5 6">
    <name type="scientific">Aminithiophilus ramosus</name>
    <dbReference type="NCBI Taxonomy" id="3029084"/>
    <lineage>
        <taxon>Bacteria</taxon>
        <taxon>Thermotogati</taxon>
        <taxon>Synergistota</taxon>
        <taxon>Synergistia</taxon>
        <taxon>Synergistales</taxon>
        <taxon>Aminithiophilaceae</taxon>
        <taxon>Aminithiophilus</taxon>
    </lineage>
</organism>
<dbReference type="EC" id="2.6.1.-" evidence="3"/>
<accession>A0A9Q7APV1</accession>
<evidence type="ECO:0000313" key="5">
    <source>
        <dbReference type="EMBL" id="QTX33307.1"/>
    </source>
</evidence>
<keyword evidence="6" id="KW-1185">Reference proteome</keyword>
<dbReference type="InterPro" id="IPR004839">
    <property type="entry name" value="Aminotransferase_I/II_large"/>
</dbReference>
<dbReference type="Proteomes" id="UP000671879">
    <property type="component" value="Chromosome"/>
</dbReference>
<sequence length="366" mass="39569">MHWKKRMPRAVREMEFAEYGSAREDRPVAVDCALGTNPLGSPRCVAETAAERVVGDLCAYPGDDLPLRRALSDAWRGAFSPEEVVLGTGSIGLLVGLARTFCAPGAQVLGVLPQFPDGPMHFQLSGASYRAIPLSPPDYRLDLDAMKAAMTGEESLLYLDRPHNPTGQAVPLAEVEGLARACDERGTLLIVDEAYGDFLPPDESALNLSRPSLVVLRSFSKGRGLAGIRAGYAVIRDGEARRFMKKTTPPFSVNSIALSLASRALGDEAFLLRSRAAVAAVKRRIVEAVEATPHFSVAVTHDQVPILLLSSRIEGDDLYDRLMRQGIRTEAGTCFEGLGAESVRLRVPAPEELDAFLERWSAAAKS</sequence>
<keyword evidence="3 5" id="KW-0032">Aminotransferase</keyword>
<dbReference type="CDD" id="cd00609">
    <property type="entry name" value="AAT_like"/>
    <property type="match status" value="1"/>
</dbReference>
<dbReference type="RefSeq" id="WP_274374589.1">
    <property type="nucleotide sequence ID" value="NZ_CP072943.1"/>
</dbReference>
<dbReference type="InterPro" id="IPR015421">
    <property type="entry name" value="PyrdxlP-dep_Trfase_major"/>
</dbReference>
<evidence type="ECO:0000256" key="3">
    <source>
        <dbReference type="RuleBase" id="RU000481"/>
    </source>
</evidence>
<dbReference type="Gene3D" id="3.40.640.10">
    <property type="entry name" value="Type I PLP-dependent aspartate aminotransferase-like (Major domain)"/>
    <property type="match status" value="1"/>
</dbReference>
<reference evidence="6" key="1">
    <citation type="submission" date="2021-04" db="EMBL/GenBank/DDBJ databases">
        <title>A novel Synergistetes isolate from a pyrite-forming mixed culture.</title>
        <authorList>
            <person name="Bunk B."/>
            <person name="Sproer C."/>
            <person name="Spring S."/>
            <person name="Pester M."/>
        </authorList>
    </citation>
    <scope>NUCLEOTIDE SEQUENCE [LARGE SCALE GENOMIC DNA]</scope>
    <source>
        <strain evidence="6">J.5.4.2-T.3.5.2</strain>
    </source>
</reference>
<dbReference type="EMBL" id="CP072943">
    <property type="protein sequence ID" value="QTX33307.1"/>
    <property type="molecule type" value="Genomic_DNA"/>
</dbReference>
<dbReference type="PANTHER" id="PTHR42885:SF1">
    <property type="entry name" value="THREONINE-PHOSPHATE DECARBOXYLASE"/>
    <property type="match status" value="1"/>
</dbReference>
<proteinExistence type="inferred from homology"/>
<evidence type="ECO:0000259" key="4">
    <source>
        <dbReference type="Pfam" id="PF00155"/>
    </source>
</evidence>
<protein>
    <recommendedName>
        <fullName evidence="3">Aminotransferase</fullName>
        <ecNumber evidence="3">2.6.1.-</ecNumber>
    </recommendedName>
</protein>
<name>A0A9Q7APV1_9BACT</name>
<comment type="cofactor">
    <cofactor evidence="1 3">
        <name>pyridoxal 5'-phosphate</name>
        <dbReference type="ChEBI" id="CHEBI:597326"/>
    </cofactor>
</comment>
<dbReference type="KEGG" id="aram:KAR29_05355"/>